<gene>
    <name evidence="2" type="ORF">US42_C0016G0020</name>
</gene>
<organism evidence="2 3">
    <name type="scientific">Candidatus Magasanikbacteria bacterium GW2011_GWC2_37_14</name>
    <dbReference type="NCBI Taxonomy" id="1619046"/>
    <lineage>
        <taxon>Bacteria</taxon>
        <taxon>Candidatus Magasanikiibacteriota</taxon>
    </lineage>
</organism>
<dbReference type="Proteomes" id="UP000034849">
    <property type="component" value="Unassembled WGS sequence"/>
</dbReference>
<evidence type="ECO:0000313" key="2">
    <source>
        <dbReference type="EMBL" id="KKQ27035.1"/>
    </source>
</evidence>
<keyword evidence="1" id="KW-1133">Transmembrane helix</keyword>
<evidence type="ECO:0000256" key="1">
    <source>
        <dbReference type="SAM" id="Phobius"/>
    </source>
</evidence>
<evidence type="ECO:0000313" key="3">
    <source>
        <dbReference type="Proteomes" id="UP000034849"/>
    </source>
</evidence>
<dbReference type="EMBL" id="LBSX01000016">
    <property type="protein sequence ID" value="KKQ27035.1"/>
    <property type="molecule type" value="Genomic_DNA"/>
</dbReference>
<keyword evidence="1" id="KW-0812">Transmembrane</keyword>
<name>A0A0G0GLK5_9BACT</name>
<dbReference type="SUPFAM" id="SSF50156">
    <property type="entry name" value="PDZ domain-like"/>
    <property type="match status" value="1"/>
</dbReference>
<evidence type="ECO:0008006" key="4">
    <source>
        <dbReference type="Google" id="ProtNLM"/>
    </source>
</evidence>
<feature type="transmembrane region" description="Helical" evidence="1">
    <location>
        <begin position="26"/>
        <end position="49"/>
    </location>
</feature>
<reference evidence="2 3" key="1">
    <citation type="journal article" date="2015" name="Nature">
        <title>rRNA introns, odd ribosomes, and small enigmatic genomes across a large radiation of phyla.</title>
        <authorList>
            <person name="Brown C.T."/>
            <person name="Hug L.A."/>
            <person name="Thomas B.C."/>
            <person name="Sharon I."/>
            <person name="Castelle C.J."/>
            <person name="Singh A."/>
            <person name="Wilkins M.J."/>
            <person name="Williams K.H."/>
            <person name="Banfield J.F."/>
        </authorList>
    </citation>
    <scope>NUCLEOTIDE SEQUENCE [LARGE SCALE GENOMIC DNA]</scope>
</reference>
<dbReference type="AlphaFoldDB" id="A0A0G0GLK5"/>
<sequence length="355" mass="40354">MKRDAPHLPAKVCRLDTYYRLQNVRWLLLFALLAFIAGGSAALIFEAYVMPEYSSSTYWTNIQGGSHATGSVQPEIVLQKQIEQRLLSIYDVRKKIAKQFYNNQALIAKGAIISSDGWLVTYVSDYTSGMEKNWEAIDYQGTSYKIEKVLYDKLEKMLYLKITASGLRVVSFPVWQDLNVDTELWAINNNWEATFIKKENILENNFAWSIWQPQNSWQLTDSFIPGTIFFNNQGQFVGVAVKDNLLSHGWLVEKQINELLVSGKLQYLGVPWQGYFVRAANKIEGSNISGFYIEKVGSVNSSIAKGDIVLKINGENTTAKNLAYLLWTAPNDLEVIVWRQGSELTVKVTKMLLTF</sequence>
<dbReference type="InterPro" id="IPR036034">
    <property type="entry name" value="PDZ_sf"/>
</dbReference>
<dbReference type="Gene3D" id="2.30.42.10">
    <property type="match status" value="1"/>
</dbReference>
<protein>
    <recommendedName>
        <fullName evidence="4">PDZ domain-containing protein</fullName>
    </recommendedName>
</protein>
<keyword evidence="1" id="KW-0472">Membrane</keyword>
<proteinExistence type="predicted"/>
<dbReference type="STRING" id="1619046.US42_C0016G0020"/>
<accession>A0A0G0GLK5</accession>
<comment type="caution">
    <text evidence="2">The sequence shown here is derived from an EMBL/GenBank/DDBJ whole genome shotgun (WGS) entry which is preliminary data.</text>
</comment>